<dbReference type="AlphaFoldDB" id="A0A9P6GY55"/>
<gene>
    <name evidence="3" type="primary">pol_76</name>
    <name evidence="3" type="ORF">NGRA_1832</name>
</gene>
<dbReference type="Gene3D" id="1.10.340.70">
    <property type="match status" value="1"/>
</dbReference>
<proteinExistence type="predicted"/>
<dbReference type="OrthoDB" id="4369127at2759"/>
<evidence type="ECO:0000313" key="3">
    <source>
        <dbReference type="EMBL" id="KAF9762687.1"/>
    </source>
</evidence>
<dbReference type="PANTHER" id="PTHR37984:SF5">
    <property type="entry name" value="PROTEIN NYNRIN-LIKE"/>
    <property type="match status" value="1"/>
</dbReference>
<feature type="domain" description="Integrase zinc-binding" evidence="2">
    <location>
        <begin position="59"/>
        <end position="112"/>
    </location>
</feature>
<dbReference type="PANTHER" id="PTHR37984">
    <property type="entry name" value="PROTEIN CBG26694"/>
    <property type="match status" value="1"/>
</dbReference>
<sequence length="185" mass="21961">MGDADAFNRQYQDENCEGLKEPEKSKQLQGKIKKHVIVKNGKEYWEFDDGTQREIPGVEERELVIREIHANLNHRGIKGTYYQLKQRYYWPWMKDRVSRILKECETCQVANRKNKGEVEFVTSSRKGEMFAIDVMEIGEPRRCVLVGIDYYKRHLRSKILEKRTSEEIVGVLEEWFTQNYLPKGL</sequence>
<keyword evidence="4" id="KW-1185">Reference proteome</keyword>
<accession>A0A9P6GY55</accession>
<dbReference type="Proteomes" id="UP000740883">
    <property type="component" value="Unassembled WGS sequence"/>
</dbReference>
<dbReference type="EMBL" id="SBJO01000143">
    <property type="protein sequence ID" value="KAF9762687.1"/>
    <property type="molecule type" value="Genomic_DNA"/>
</dbReference>
<comment type="caution">
    <text evidence="3">The sequence shown here is derived from an EMBL/GenBank/DDBJ whole genome shotgun (WGS) entry which is preliminary data.</text>
</comment>
<dbReference type="InterPro" id="IPR050951">
    <property type="entry name" value="Retrovirus_Pol_polyprotein"/>
</dbReference>
<dbReference type="InterPro" id="IPR041588">
    <property type="entry name" value="Integrase_H2C2"/>
</dbReference>
<evidence type="ECO:0000256" key="1">
    <source>
        <dbReference type="SAM" id="MobiDB-lite"/>
    </source>
</evidence>
<organism evidence="3 4">
    <name type="scientific">Nosema granulosis</name>
    <dbReference type="NCBI Taxonomy" id="83296"/>
    <lineage>
        <taxon>Eukaryota</taxon>
        <taxon>Fungi</taxon>
        <taxon>Fungi incertae sedis</taxon>
        <taxon>Microsporidia</taxon>
        <taxon>Nosematidae</taxon>
        <taxon>Nosema</taxon>
    </lineage>
</organism>
<reference evidence="3 4" key="1">
    <citation type="journal article" date="2020" name="Genome Biol. Evol.">
        <title>Comparative genomics of strictly vertically transmitted, feminizing microsporidia endosymbionts of amphipod crustaceans.</title>
        <authorList>
            <person name="Cormier A."/>
            <person name="Chebbi M.A."/>
            <person name="Giraud I."/>
            <person name="Wattier R."/>
            <person name="Teixeira M."/>
            <person name="Gilbert C."/>
            <person name="Rigaud T."/>
            <person name="Cordaux R."/>
        </authorList>
    </citation>
    <scope>NUCLEOTIDE SEQUENCE [LARGE SCALE GENOMIC DNA]</scope>
    <source>
        <strain evidence="3 4">Ou3-Ou53</strain>
    </source>
</reference>
<evidence type="ECO:0000259" key="2">
    <source>
        <dbReference type="Pfam" id="PF17921"/>
    </source>
</evidence>
<feature type="region of interest" description="Disordered" evidence="1">
    <location>
        <begin position="1"/>
        <end position="24"/>
    </location>
</feature>
<dbReference type="Pfam" id="PF17921">
    <property type="entry name" value="Integrase_H2C2"/>
    <property type="match status" value="1"/>
</dbReference>
<name>A0A9P6GY55_9MICR</name>
<protein>
    <submittedName>
        <fullName evidence="3">Pro-Pol polyprotein</fullName>
    </submittedName>
</protein>
<evidence type="ECO:0000313" key="4">
    <source>
        <dbReference type="Proteomes" id="UP000740883"/>
    </source>
</evidence>